<dbReference type="SMART" id="SM00271">
    <property type="entry name" value="DnaJ"/>
    <property type="match status" value="1"/>
</dbReference>
<dbReference type="InterPro" id="IPR036869">
    <property type="entry name" value="J_dom_sf"/>
</dbReference>
<feature type="compositionally biased region" description="Basic and acidic residues" evidence="1">
    <location>
        <begin position="140"/>
        <end position="179"/>
    </location>
</feature>
<protein>
    <recommendedName>
        <fullName evidence="2">J domain-containing protein</fullName>
    </recommendedName>
</protein>
<dbReference type="SUPFAM" id="SSF81995">
    <property type="entry name" value="beta-sandwich domain of Sec23/24"/>
    <property type="match status" value="1"/>
</dbReference>
<dbReference type="PANTHER" id="PTHR44144:SF1">
    <property type="entry name" value="DNAJ HOMOLOG SUBFAMILY C MEMBER 9"/>
    <property type="match status" value="1"/>
</dbReference>
<dbReference type="GO" id="GO:0005737">
    <property type="term" value="C:cytoplasm"/>
    <property type="evidence" value="ECO:0007669"/>
    <property type="project" value="TreeGrafter"/>
</dbReference>
<sequence length="333" mass="38493">MIITVNRIYDIIVARHGSLDLLHLRPADLVFLQRARQRLLVDQPQQDIVLAPRPQQIVVQQQQPDIVVPPPPEPQKIIVQQQQAPPPIVVQQPQPIIVRQQEPQRIIVQQRQGPQIVYQQQANLIQNPPGPTLSNAEEEEFKRRFEEEERKKREREDTLRRQFEEEEDFRRRHEQEQRLTARNPESSTPIPRTIEPDSDSDSDSDSDEDEKKFDPYEALGLHDRQRTSLDVIRSTYNNLVLIFHPDKQIGKTAQQIKHAAKRMYDINKAKDILLDEERRRAYDEAGAVFEYEFEEWKRMTSKCGGLCGEKIAVANGDLGGAGGGKGKNKYIPA</sequence>
<dbReference type="Proteomes" id="UP001140560">
    <property type="component" value="Unassembled WGS sequence"/>
</dbReference>
<feature type="compositionally biased region" description="Acidic residues" evidence="1">
    <location>
        <begin position="196"/>
        <end position="208"/>
    </location>
</feature>
<dbReference type="PROSITE" id="PS50076">
    <property type="entry name" value="DNAJ_2"/>
    <property type="match status" value="1"/>
</dbReference>
<feature type="compositionally biased region" description="Basic and acidic residues" evidence="1">
    <location>
        <begin position="209"/>
        <end position="219"/>
    </location>
</feature>
<dbReference type="AlphaFoldDB" id="A0A9W8YJ82"/>
<dbReference type="EMBL" id="JAPEUY010000001">
    <property type="protein sequence ID" value="KAJ4377282.1"/>
    <property type="molecule type" value="Genomic_DNA"/>
</dbReference>
<dbReference type="PANTHER" id="PTHR44144">
    <property type="entry name" value="DNAJ HOMOLOG SUBFAMILY C MEMBER 9"/>
    <property type="match status" value="1"/>
</dbReference>
<evidence type="ECO:0000259" key="2">
    <source>
        <dbReference type="PROSITE" id="PS50076"/>
    </source>
</evidence>
<dbReference type="InterPro" id="IPR052594">
    <property type="entry name" value="J_domain-containing_protein"/>
</dbReference>
<evidence type="ECO:0000256" key="1">
    <source>
        <dbReference type="SAM" id="MobiDB-lite"/>
    </source>
</evidence>
<comment type="caution">
    <text evidence="3">The sequence shown here is derived from an EMBL/GenBank/DDBJ whole genome shotgun (WGS) entry which is preliminary data.</text>
</comment>
<dbReference type="GO" id="GO:0005634">
    <property type="term" value="C:nucleus"/>
    <property type="evidence" value="ECO:0007669"/>
    <property type="project" value="TreeGrafter"/>
</dbReference>
<dbReference type="Pfam" id="PF00226">
    <property type="entry name" value="DnaJ"/>
    <property type="match status" value="1"/>
</dbReference>
<accession>A0A9W8YJ82</accession>
<evidence type="ECO:0000313" key="3">
    <source>
        <dbReference type="EMBL" id="KAJ4377282.1"/>
    </source>
</evidence>
<feature type="domain" description="J" evidence="2">
    <location>
        <begin position="214"/>
        <end position="286"/>
    </location>
</feature>
<dbReference type="SUPFAM" id="SSF46565">
    <property type="entry name" value="Chaperone J-domain"/>
    <property type="match status" value="1"/>
</dbReference>
<evidence type="ECO:0000313" key="4">
    <source>
        <dbReference type="Proteomes" id="UP001140560"/>
    </source>
</evidence>
<organism evidence="3 4">
    <name type="scientific">Neocucurbitaria cava</name>
    <dbReference type="NCBI Taxonomy" id="798079"/>
    <lineage>
        <taxon>Eukaryota</taxon>
        <taxon>Fungi</taxon>
        <taxon>Dikarya</taxon>
        <taxon>Ascomycota</taxon>
        <taxon>Pezizomycotina</taxon>
        <taxon>Dothideomycetes</taxon>
        <taxon>Pleosporomycetidae</taxon>
        <taxon>Pleosporales</taxon>
        <taxon>Pleosporineae</taxon>
        <taxon>Cucurbitariaceae</taxon>
        <taxon>Neocucurbitaria</taxon>
    </lineage>
</organism>
<gene>
    <name evidence="3" type="ORF">N0V83_000106</name>
</gene>
<dbReference type="InterPro" id="IPR001623">
    <property type="entry name" value="DnaJ_domain"/>
</dbReference>
<reference evidence="3" key="1">
    <citation type="submission" date="2022-10" db="EMBL/GenBank/DDBJ databases">
        <title>Tapping the CABI collections for fungal endophytes: first genome assemblies for Collariella, Neodidymelliopsis, Ascochyta clinopodiicola, Didymella pomorum, Didymosphaeria variabile, Neocosmospora piperis and Neocucurbitaria cava.</title>
        <authorList>
            <person name="Hill R."/>
        </authorList>
    </citation>
    <scope>NUCLEOTIDE SEQUENCE</scope>
    <source>
        <strain evidence="3">IMI 356814</strain>
    </source>
</reference>
<feature type="region of interest" description="Disordered" evidence="1">
    <location>
        <begin position="125"/>
        <end position="219"/>
    </location>
</feature>
<dbReference type="OrthoDB" id="3690858at2759"/>
<name>A0A9W8YJ82_9PLEO</name>
<dbReference type="GO" id="GO:0031072">
    <property type="term" value="F:heat shock protein binding"/>
    <property type="evidence" value="ECO:0007669"/>
    <property type="project" value="TreeGrafter"/>
</dbReference>
<keyword evidence="4" id="KW-1185">Reference proteome</keyword>
<proteinExistence type="predicted"/>
<dbReference type="Gene3D" id="1.10.287.110">
    <property type="entry name" value="DnaJ domain"/>
    <property type="match status" value="1"/>
</dbReference>